<accession>A0A5C1AFL6</accession>
<keyword evidence="6" id="KW-0067">ATP-binding</keyword>
<dbReference type="InterPro" id="IPR029062">
    <property type="entry name" value="Class_I_gatase-like"/>
</dbReference>
<evidence type="ECO:0000256" key="6">
    <source>
        <dbReference type="ARBA" id="ARBA00022840"/>
    </source>
</evidence>
<dbReference type="CDD" id="cd01740">
    <property type="entry name" value="GATase1_FGAR_AT"/>
    <property type="match status" value="1"/>
</dbReference>
<name>A0A5C1AFL6_9BACT</name>
<dbReference type="GO" id="GO:0004642">
    <property type="term" value="F:phosphoribosylformylglycinamidine synthase activity"/>
    <property type="evidence" value="ECO:0007669"/>
    <property type="project" value="InterPro"/>
</dbReference>
<dbReference type="KEGG" id="lrs:PX52LOC_05235"/>
<dbReference type="SMART" id="SM01211">
    <property type="entry name" value="GATase_5"/>
    <property type="match status" value="1"/>
</dbReference>
<dbReference type="GO" id="GO:0005737">
    <property type="term" value="C:cytoplasm"/>
    <property type="evidence" value="ECO:0007669"/>
    <property type="project" value="TreeGrafter"/>
</dbReference>
<keyword evidence="4" id="KW-0658">Purine biosynthesis</keyword>
<dbReference type="EMBL" id="CP042425">
    <property type="protein sequence ID" value="QEL18219.1"/>
    <property type="molecule type" value="Genomic_DNA"/>
</dbReference>
<dbReference type="PIRSF" id="PIRSF001586">
    <property type="entry name" value="FGAM_synth_I"/>
    <property type="match status" value="1"/>
</dbReference>
<dbReference type="PROSITE" id="PS51273">
    <property type="entry name" value="GATASE_TYPE_1"/>
    <property type="match status" value="1"/>
</dbReference>
<dbReference type="PANTHER" id="PTHR10099:SF1">
    <property type="entry name" value="PHOSPHORIBOSYLFORMYLGLYCINAMIDINE SYNTHASE"/>
    <property type="match status" value="1"/>
</dbReference>
<dbReference type="PANTHER" id="PTHR10099">
    <property type="entry name" value="PHOSPHORIBOSYLFORMYLGLYCINAMIDINE SYNTHASE"/>
    <property type="match status" value="1"/>
</dbReference>
<evidence type="ECO:0000256" key="3">
    <source>
        <dbReference type="ARBA" id="ARBA00022741"/>
    </source>
</evidence>
<dbReference type="InterPro" id="IPR010075">
    <property type="entry name" value="PRibForGlyAmidine_synth_PurQ"/>
</dbReference>
<proteinExistence type="predicted"/>
<organism evidence="8 9">
    <name type="scientific">Limnoglobus roseus</name>
    <dbReference type="NCBI Taxonomy" id="2598579"/>
    <lineage>
        <taxon>Bacteria</taxon>
        <taxon>Pseudomonadati</taxon>
        <taxon>Planctomycetota</taxon>
        <taxon>Planctomycetia</taxon>
        <taxon>Gemmatales</taxon>
        <taxon>Gemmataceae</taxon>
        <taxon>Limnoglobus</taxon>
    </lineage>
</organism>
<gene>
    <name evidence="8" type="primary">purQ</name>
    <name evidence="8" type="ORF">PX52LOC_05235</name>
</gene>
<dbReference type="NCBIfam" id="TIGR01737">
    <property type="entry name" value="FGAM_synth_I"/>
    <property type="match status" value="1"/>
</dbReference>
<dbReference type="Gene3D" id="3.40.50.880">
    <property type="match status" value="1"/>
</dbReference>
<keyword evidence="5" id="KW-0378">Hydrolase</keyword>
<evidence type="ECO:0000256" key="4">
    <source>
        <dbReference type="ARBA" id="ARBA00022755"/>
    </source>
</evidence>
<dbReference type="GO" id="GO:0016787">
    <property type="term" value="F:hydrolase activity"/>
    <property type="evidence" value="ECO:0007669"/>
    <property type="project" value="UniProtKB-KW"/>
</dbReference>
<dbReference type="SUPFAM" id="SSF52317">
    <property type="entry name" value="Class I glutamine amidotransferase-like"/>
    <property type="match status" value="1"/>
</dbReference>
<dbReference type="RefSeq" id="WP_149112744.1">
    <property type="nucleotide sequence ID" value="NZ_CP042425.1"/>
</dbReference>
<dbReference type="Pfam" id="PF13507">
    <property type="entry name" value="GATase_5"/>
    <property type="match status" value="1"/>
</dbReference>
<keyword evidence="7" id="KW-0315">Glutamine amidotransferase</keyword>
<evidence type="ECO:0000313" key="9">
    <source>
        <dbReference type="Proteomes" id="UP000324974"/>
    </source>
</evidence>
<evidence type="ECO:0000256" key="5">
    <source>
        <dbReference type="ARBA" id="ARBA00022801"/>
    </source>
</evidence>
<dbReference type="AlphaFoldDB" id="A0A5C1AFL6"/>
<evidence type="ECO:0000313" key="8">
    <source>
        <dbReference type="EMBL" id="QEL18219.1"/>
    </source>
</evidence>
<evidence type="ECO:0000256" key="7">
    <source>
        <dbReference type="ARBA" id="ARBA00022962"/>
    </source>
</evidence>
<dbReference type="GO" id="GO:0006189">
    <property type="term" value="P:'de novo' IMP biosynthetic process"/>
    <property type="evidence" value="ECO:0007669"/>
    <property type="project" value="InterPro"/>
</dbReference>
<keyword evidence="1" id="KW-0963">Cytoplasm</keyword>
<reference evidence="9" key="1">
    <citation type="submission" date="2019-08" db="EMBL/GenBank/DDBJ databases">
        <title>Limnoglobus roseus gen. nov., sp. nov., a novel freshwater planctomycete with a giant genome from the family Gemmataceae.</title>
        <authorList>
            <person name="Kulichevskaya I.S."/>
            <person name="Naumoff D.G."/>
            <person name="Miroshnikov K."/>
            <person name="Ivanova A."/>
            <person name="Philippov D.A."/>
            <person name="Hakobyan A."/>
            <person name="Rijpstra I.C."/>
            <person name="Sinninghe Damste J.S."/>
            <person name="Liesack W."/>
            <person name="Dedysh S.N."/>
        </authorList>
    </citation>
    <scope>NUCLEOTIDE SEQUENCE [LARGE SCALE GENOMIC DNA]</scope>
    <source>
        <strain evidence="9">PX52</strain>
    </source>
</reference>
<dbReference type="Proteomes" id="UP000324974">
    <property type="component" value="Chromosome"/>
</dbReference>
<evidence type="ECO:0000256" key="2">
    <source>
        <dbReference type="ARBA" id="ARBA00022598"/>
    </source>
</evidence>
<protein>
    <submittedName>
        <fullName evidence="8">Phosphoribosylformylglycinamidine synthase I</fullName>
    </submittedName>
</protein>
<sequence length="257" mass="28052">MAIPKVLILRGPGTNCDHEVAYAFERAGAEVEKLHINQLRQAPQKLQNYQILLLPGGFSYGDDVAAGKVLAVQLEHFLADAIREFRDADKLVLGICNGFQTILKAGLLVPPDEDGPLATLARNTSGRYEDRWVNLDVTPGKSVFLKGLSTLEVPVAHGEGNFICRKEWILQGLAQAGQAVLRYAGLNGESPVYPQNPNGSQGNIAGISDATGRVLGLMPHPERNVLPTHHPRWTRQGLRKEGDGLALFRNAVEYFTT</sequence>
<dbReference type="OrthoDB" id="9804441at2"/>
<keyword evidence="2" id="KW-0436">Ligase</keyword>
<dbReference type="GO" id="GO:0005524">
    <property type="term" value="F:ATP binding"/>
    <property type="evidence" value="ECO:0007669"/>
    <property type="project" value="UniProtKB-KW"/>
</dbReference>
<keyword evidence="3" id="KW-0547">Nucleotide-binding</keyword>
<keyword evidence="9" id="KW-1185">Reference proteome</keyword>
<evidence type="ECO:0000256" key="1">
    <source>
        <dbReference type="ARBA" id="ARBA00022490"/>
    </source>
</evidence>